<evidence type="ECO:0000313" key="2">
    <source>
        <dbReference type="EMBL" id="CAD8553975.1"/>
    </source>
</evidence>
<feature type="compositionally biased region" description="Basic and acidic residues" evidence="1">
    <location>
        <begin position="89"/>
        <end position="99"/>
    </location>
</feature>
<dbReference type="AlphaFoldDB" id="A0A7S0P643"/>
<organism evidence="2">
    <name type="scientific">Calcidiscus leptoporus</name>
    <dbReference type="NCBI Taxonomy" id="127549"/>
    <lineage>
        <taxon>Eukaryota</taxon>
        <taxon>Haptista</taxon>
        <taxon>Haptophyta</taxon>
        <taxon>Prymnesiophyceae</taxon>
        <taxon>Coccolithales</taxon>
        <taxon>Calcidiscaceae</taxon>
        <taxon>Calcidiscus</taxon>
    </lineage>
</organism>
<proteinExistence type="predicted"/>
<dbReference type="EMBL" id="HBER01058590">
    <property type="protein sequence ID" value="CAD8553975.1"/>
    <property type="molecule type" value="Transcribed_RNA"/>
</dbReference>
<accession>A0A7S0P643</accession>
<name>A0A7S0P643_9EUKA</name>
<reference evidence="2" key="1">
    <citation type="submission" date="2021-01" db="EMBL/GenBank/DDBJ databases">
        <authorList>
            <person name="Corre E."/>
            <person name="Pelletier E."/>
            <person name="Niang G."/>
            <person name="Scheremetjew M."/>
            <person name="Finn R."/>
            <person name="Kale V."/>
            <person name="Holt S."/>
            <person name="Cochrane G."/>
            <person name="Meng A."/>
            <person name="Brown T."/>
            <person name="Cohen L."/>
        </authorList>
    </citation>
    <scope>NUCLEOTIDE SEQUENCE</scope>
    <source>
        <strain evidence="2">RCC1130</strain>
    </source>
</reference>
<evidence type="ECO:0000256" key="1">
    <source>
        <dbReference type="SAM" id="MobiDB-lite"/>
    </source>
</evidence>
<feature type="region of interest" description="Disordered" evidence="1">
    <location>
        <begin position="70"/>
        <end position="99"/>
    </location>
</feature>
<sequence>MCRVLPVHVSSPLFGPFSLTTLQRELSSNSLPARQAPLPPVALSSAEESVGVHVAGRTLDELQQETAAPDISCGVSPLPPCAQATPTKSKSELPQHDET</sequence>
<gene>
    <name evidence="2" type="ORF">CLEP1334_LOCUS29266</name>
</gene>
<protein>
    <submittedName>
        <fullName evidence="2">Uncharacterized protein</fullName>
    </submittedName>
</protein>